<dbReference type="Pfam" id="PF00359">
    <property type="entry name" value="PTS_EIIA_2"/>
    <property type="match status" value="1"/>
</dbReference>
<dbReference type="OrthoDB" id="95460at2"/>
<evidence type="ECO:0000259" key="1">
    <source>
        <dbReference type="PROSITE" id="PS51094"/>
    </source>
</evidence>
<dbReference type="InterPro" id="IPR002178">
    <property type="entry name" value="PTS_EIIA_type-2_dom"/>
</dbReference>
<dbReference type="AlphaFoldDB" id="A0A5Q4VFM4"/>
<proteinExistence type="predicted"/>
<accession>A0A5Q4VFM4</accession>
<evidence type="ECO:0000313" key="2">
    <source>
        <dbReference type="EMBL" id="TYT75072.1"/>
    </source>
</evidence>
<name>A0A5Q4VFM4_9BACT</name>
<dbReference type="PANTHER" id="PTHR47738">
    <property type="entry name" value="PTS SYSTEM FRUCTOSE-LIKE EIIA COMPONENT-RELATED"/>
    <property type="match status" value="1"/>
</dbReference>
<keyword evidence="3" id="KW-1185">Reference proteome</keyword>
<protein>
    <recommendedName>
        <fullName evidence="1">PTS EIIA type-2 domain-containing protein</fullName>
    </recommendedName>
</protein>
<dbReference type="PANTHER" id="PTHR47738:SF1">
    <property type="entry name" value="NITROGEN REGULATORY PROTEIN"/>
    <property type="match status" value="1"/>
</dbReference>
<evidence type="ECO:0000313" key="3">
    <source>
        <dbReference type="Proteomes" id="UP000321899"/>
    </source>
</evidence>
<feature type="domain" description="PTS EIIA type-2" evidence="1">
    <location>
        <begin position="76"/>
        <end position="220"/>
    </location>
</feature>
<dbReference type="SUPFAM" id="SSF55804">
    <property type="entry name" value="Phoshotransferase/anion transport protein"/>
    <property type="match status" value="1"/>
</dbReference>
<dbReference type="InterPro" id="IPR016152">
    <property type="entry name" value="PTrfase/Anion_transptr"/>
</dbReference>
<dbReference type="InterPro" id="IPR009061">
    <property type="entry name" value="DNA-bd_dom_put_sf"/>
</dbReference>
<gene>
    <name evidence="2" type="ORF">FIM25_06665</name>
</gene>
<organism evidence="2 3">
    <name type="scientific">Desulfobotulus mexicanus</name>
    <dbReference type="NCBI Taxonomy" id="2586642"/>
    <lineage>
        <taxon>Bacteria</taxon>
        <taxon>Pseudomonadati</taxon>
        <taxon>Thermodesulfobacteriota</taxon>
        <taxon>Desulfobacteria</taxon>
        <taxon>Desulfobacterales</taxon>
        <taxon>Desulfobacteraceae</taxon>
        <taxon>Desulfobotulus</taxon>
    </lineage>
</organism>
<dbReference type="EMBL" id="VDMB01000006">
    <property type="protein sequence ID" value="TYT75072.1"/>
    <property type="molecule type" value="Genomic_DNA"/>
</dbReference>
<dbReference type="InterPro" id="IPR051541">
    <property type="entry name" value="PTS_SugarTrans_NitroReg"/>
</dbReference>
<comment type="caution">
    <text evidence="2">The sequence shown here is derived from an EMBL/GenBank/DDBJ whole genome shotgun (WGS) entry which is preliminary data.</text>
</comment>
<reference evidence="2 3" key="1">
    <citation type="submission" date="2019-06" db="EMBL/GenBank/DDBJ databases">
        <title>Desulfobotulus mexicanus sp. nov., a novel sulfate-reducing bacterium isolated from the sediment of an alkaline crater lake in Mexico.</title>
        <authorList>
            <person name="Hirschler-Rea A."/>
        </authorList>
    </citation>
    <scope>NUCLEOTIDE SEQUENCE [LARGE SCALE GENOMIC DNA]</scope>
    <source>
        <strain evidence="2 3">PAR22N</strain>
    </source>
</reference>
<dbReference type="GO" id="GO:0030295">
    <property type="term" value="F:protein kinase activator activity"/>
    <property type="evidence" value="ECO:0007669"/>
    <property type="project" value="TreeGrafter"/>
</dbReference>
<dbReference type="Gene3D" id="3.40.930.10">
    <property type="entry name" value="Mannitol-specific EII, Chain A"/>
    <property type="match status" value="1"/>
</dbReference>
<dbReference type="Pfam" id="PF12728">
    <property type="entry name" value="HTH_17"/>
    <property type="match status" value="1"/>
</dbReference>
<sequence length="232" mass="26455">MKRISLQETAASLDLPVHTLERWIRQGRIPVVLMDNFCVFRQETLARWARQHNISFRIREKDGVCEGLFCSEGLGAALQRGSVMHHLQCEGKEDLLRQMVRGVPLLPQAMEGILLERLLEREAMVSTGVGRGIALPHPRVPLDNFPEKSCIITAFPQDPMDYGAIDGHRVFVFFLLLARDVKTHLHLLSRLSHCLRDEEVYGLLMEKPEKNTLLEMLVAKEKVFAGKQVNRP</sequence>
<dbReference type="RefSeq" id="WP_139447571.1">
    <property type="nucleotide sequence ID" value="NZ_VDMB01000006.1"/>
</dbReference>
<dbReference type="InterPro" id="IPR041657">
    <property type="entry name" value="HTH_17"/>
</dbReference>
<dbReference type="Proteomes" id="UP000321899">
    <property type="component" value="Unassembled WGS sequence"/>
</dbReference>
<dbReference type="SUPFAM" id="SSF46955">
    <property type="entry name" value="Putative DNA-binding domain"/>
    <property type="match status" value="1"/>
</dbReference>
<dbReference type="PROSITE" id="PS51094">
    <property type="entry name" value="PTS_EIIA_TYPE_2"/>
    <property type="match status" value="1"/>
</dbReference>